<dbReference type="Gene3D" id="1.10.8.60">
    <property type="match status" value="1"/>
</dbReference>
<dbReference type="PANTHER" id="PTHR32071:SF57">
    <property type="entry name" value="C4-DICARBOXYLATE TRANSPORT TRANSCRIPTIONAL REGULATORY PROTEIN DCTD"/>
    <property type="match status" value="1"/>
</dbReference>
<dbReference type="PROSITE" id="PS50112">
    <property type="entry name" value="PAS"/>
    <property type="match status" value="1"/>
</dbReference>
<feature type="domain" description="PAS" evidence="7">
    <location>
        <begin position="10"/>
        <end position="60"/>
    </location>
</feature>
<keyword evidence="1" id="KW-0547">Nucleotide-binding</keyword>
<dbReference type="InterPro" id="IPR000700">
    <property type="entry name" value="PAS-assoc_C"/>
</dbReference>
<dbReference type="Gene3D" id="3.30.450.20">
    <property type="entry name" value="PAS domain"/>
    <property type="match status" value="1"/>
</dbReference>
<dbReference type="RefSeq" id="WP_160920715.1">
    <property type="nucleotide sequence ID" value="NZ_WMEY01000006.1"/>
</dbReference>
<reference evidence="9 10" key="1">
    <citation type="submission" date="2019-11" db="EMBL/GenBank/DDBJ databases">
        <title>Genome sequences of 17 halophilic strains isolated from different environments.</title>
        <authorList>
            <person name="Furrow R.E."/>
        </authorList>
    </citation>
    <scope>NUCLEOTIDE SEQUENCE [LARGE SCALE GENOMIC DNA]</scope>
    <source>
        <strain evidence="9 10">22506_14_FS</strain>
    </source>
</reference>
<evidence type="ECO:0000256" key="2">
    <source>
        <dbReference type="ARBA" id="ARBA00022797"/>
    </source>
</evidence>
<dbReference type="InterPro" id="IPR025662">
    <property type="entry name" value="Sigma_54_int_dom_ATP-bd_1"/>
</dbReference>
<dbReference type="InterPro" id="IPR035965">
    <property type="entry name" value="PAS-like_dom_sf"/>
</dbReference>
<accession>A0A845F3H1</accession>
<keyword evidence="5" id="KW-0175">Coiled coil</keyword>
<comment type="caution">
    <text evidence="9">The sequence shown here is derived from an EMBL/GenBank/DDBJ whole genome shotgun (WGS) entry which is preliminary data.</text>
</comment>
<dbReference type="FunFam" id="3.40.50.300:FF:000006">
    <property type="entry name" value="DNA-binding transcriptional regulator NtrC"/>
    <property type="match status" value="1"/>
</dbReference>
<dbReference type="InterPro" id="IPR000014">
    <property type="entry name" value="PAS"/>
</dbReference>
<keyword evidence="2" id="KW-0058">Aromatic hydrocarbons catabolism</keyword>
<evidence type="ECO:0000256" key="1">
    <source>
        <dbReference type="ARBA" id="ARBA00022741"/>
    </source>
</evidence>
<dbReference type="InterPro" id="IPR002078">
    <property type="entry name" value="Sigma_54_int"/>
</dbReference>
<evidence type="ECO:0000259" key="7">
    <source>
        <dbReference type="PROSITE" id="PS50112"/>
    </source>
</evidence>
<feature type="coiled-coil region" evidence="5">
    <location>
        <begin position="405"/>
        <end position="432"/>
    </location>
</feature>
<dbReference type="AlphaFoldDB" id="A0A845F3H1"/>
<dbReference type="EMBL" id="WMEY01000006">
    <property type="protein sequence ID" value="MYL65284.1"/>
    <property type="molecule type" value="Genomic_DNA"/>
</dbReference>
<dbReference type="Pfam" id="PF13426">
    <property type="entry name" value="PAS_9"/>
    <property type="match status" value="1"/>
</dbReference>
<dbReference type="SUPFAM" id="SSF52540">
    <property type="entry name" value="P-loop containing nucleoside triphosphate hydrolases"/>
    <property type="match status" value="1"/>
</dbReference>
<sequence>MNKWGVYLTEWNEYKAIFHSLQDDILVTDRNGIIVKVSEGTGMVYGVKASDLMGRSVYELEKEGLFTPLATPLVVKEKKRVTFVQTGPDGRKLLVTGLPVFNDSGELVRIVSYSHDITELMEIKAGMEEMSSEMERVRSELEQLKQQQDDGGLIARSDSMRKILATGKQVAGVDVNVLLLGESGVGKTELARYIHSKSERREAPFIEVNCGAIPESLFEAELFGYEDGAFTGARKGGRMGLAEMAASGTLFLDEIGELSPQNQVKVLKLIQEKRFYRLGGRKEISSDFRIISATNKDLEQAVREKVFREDLYFRLNVVPLVIPPLRERKEDILPLIQSFVDHFCKAYKRKRILNKVVIHELTQHVWRGNVRELMNLIERLIVTSDAFVIHEEDLPSTYKKATEFYSEMNNFNETLQETVEKVEKERLEQARRYFRTTTKIAEALGMSQPTVVRKLKKYRIK</sequence>
<dbReference type="Pfam" id="PF00158">
    <property type="entry name" value="Sigma54_activat"/>
    <property type="match status" value="1"/>
</dbReference>
<evidence type="ECO:0000256" key="3">
    <source>
        <dbReference type="ARBA" id="ARBA00022840"/>
    </source>
</evidence>
<dbReference type="PROSITE" id="PS00675">
    <property type="entry name" value="SIGMA54_INTERACT_1"/>
    <property type="match status" value="1"/>
</dbReference>
<dbReference type="Gene3D" id="1.10.10.60">
    <property type="entry name" value="Homeodomain-like"/>
    <property type="match status" value="1"/>
</dbReference>
<organism evidence="9 10">
    <name type="scientific">Guptibacillus hwajinpoensis</name>
    <dbReference type="NCBI Taxonomy" id="208199"/>
    <lineage>
        <taxon>Bacteria</taxon>
        <taxon>Bacillati</taxon>
        <taxon>Bacillota</taxon>
        <taxon>Bacilli</taxon>
        <taxon>Bacillales</taxon>
        <taxon>Guptibacillaceae</taxon>
        <taxon>Guptibacillus</taxon>
    </lineage>
</organism>
<dbReference type="GO" id="GO:0003677">
    <property type="term" value="F:DNA binding"/>
    <property type="evidence" value="ECO:0007669"/>
    <property type="project" value="UniProtKB-KW"/>
</dbReference>
<dbReference type="Pfam" id="PF18024">
    <property type="entry name" value="HTH_50"/>
    <property type="match status" value="1"/>
</dbReference>
<dbReference type="SUPFAM" id="SSF55785">
    <property type="entry name" value="PYP-like sensor domain (PAS domain)"/>
    <property type="match status" value="1"/>
</dbReference>
<dbReference type="PROSITE" id="PS50045">
    <property type="entry name" value="SIGMA54_INTERACT_4"/>
    <property type="match status" value="1"/>
</dbReference>
<feature type="domain" description="PAC" evidence="8">
    <location>
        <begin position="77"/>
        <end position="129"/>
    </location>
</feature>
<evidence type="ECO:0000259" key="6">
    <source>
        <dbReference type="PROSITE" id="PS50045"/>
    </source>
</evidence>
<dbReference type="PANTHER" id="PTHR32071">
    <property type="entry name" value="TRANSCRIPTIONAL REGULATORY PROTEIN"/>
    <property type="match status" value="1"/>
</dbReference>
<evidence type="ECO:0000313" key="9">
    <source>
        <dbReference type="EMBL" id="MYL65284.1"/>
    </source>
</evidence>
<dbReference type="Gene3D" id="3.40.50.300">
    <property type="entry name" value="P-loop containing nucleotide triphosphate hydrolases"/>
    <property type="match status" value="1"/>
</dbReference>
<dbReference type="InterPro" id="IPR058031">
    <property type="entry name" value="AAA_lid_NorR"/>
</dbReference>
<dbReference type="CDD" id="cd00009">
    <property type="entry name" value="AAA"/>
    <property type="match status" value="1"/>
</dbReference>
<proteinExistence type="predicted"/>
<dbReference type="SUPFAM" id="SSF46689">
    <property type="entry name" value="Homeodomain-like"/>
    <property type="match status" value="1"/>
</dbReference>
<dbReference type="GO" id="GO:0006355">
    <property type="term" value="P:regulation of DNA-templated transcription"/>
    <property type="evidence" value="ECO:0007669"/>
    <property type="project" value="InterPro"/>
</dbReference>
<dbReference type="InterPro" id="IPR030828">
    <property type="entry name" value="HTH_TyrR"/>
</dbReference>
<dbReference type="Proteomes" id="UP000447833">
    <property type="component" value="Unassembled WGS sequence"/>
</dbReference>
<dbReference type="InterPro" id="IPR027417">
    <property type="entry name" value="P-loop_NTPase"/>
</dbReference>
<feature type="domain" description="Sigma-54 factor interaction" evidence="6">
    <location>
        <begin position="153"/>
        <end position="382"/>
    </location>
</feature>
<dbReference type="PROSITE" id="PS50113">
    <property type="entry name" value="PAC"/>
    <property type="match status" value="1"/>
</dbReference>
<protein>
    <recommendedName>
        <fullName evidence="4">HTH-type transcriptional regulatory protein TyrR</fullName>
    </recommendedName>
</protein>
<dbReference type="NCBIfam" id="TIGR00229">
    <property type="entry name" value="sensory_box"/>
    <property type="match status" value="1"/>
</dbReference>
<gene>
    <name evidence="9" type="ORF">GLW07_18155</name>
</gene>
<evidence type="ECO:0000259" key="8">
    <source>
        <dbReference type="PROSITE" id="PS50113"/>
    </source>
</evidence>
<name>A0A845F3H1_9BACL</name>
<dbReference type="InterPro" id="IPR003593">
    <property type="entry name" value="AAA+_ATPase"/>
</dbReference>
<evidence type="ECO:0000256" key="4">
    <source>
        <dbReference type="ARBA" id="ARBA00029500"/>
    </source>
</evidence>
<feature type="coiled-coil region" evidence="5">
    <location>
        <begin position="120"/>
        <end position="147"/>
    </location>
</feature>
<keyword evidence="3" id="KW-0067">ATP-binding</keyword>
<evidence type="ECO:0000256" key="5">
    <source>
        <dbReference type="SAM" id="Coils"/>
    </source>
</evidence>
<evidence type="ECO:0000313" key="10">
    <source>
        <dbReference type="Proteomes" id="UP000447833"/>
    </source>
</evidence>
<dbReference type="CDD" id="cd00130">
    <property type="entry name" value="PAS"/>
    <property type="match status" value="1"/>
</dbReference>
<dbReference type="GO" id="GO:0005524">
    <property type="term" value="F:ATP binding"/>
    <property type="evidence" value="ECO:0007669"/>
    <property type="project" value="UniProtKB-KW"/>
</dbReference>
<dbReference type="SMART" id="SM00382">
    <property type="entry name" value="AAA"/>
    <property type="match status" value="1"/>
</dbReference>
<dbReference type="Pfam" id="PF25601">
    <property type="entry name" value="AAA_lid_14"/>
    <property type="match status" value="1"/>
</dbReference>
<dbReference type="InterPro" id="IPR009057">
    <property type="entry name" value="Homeodomain-like_sf"/>
</dbReference>